<protein>
    <submittedName>
        <fullName evidence="2">Uncharacterized protein</fullName>
    </submittedName>
</protein>
<accession>A0AAQ3MUP4</accession>
<evidence type="ECO:0000256" key="1">
    <source>
        <dbReference type="SAM" id="MobiDB-lite"/>
    </source>
</evidence>
<feature type="region of interest" description="Disordered" evidence="1">
    <location>
        <begin position="21"/>
        <end position="49"/>
    </location>
</feature>
<dbReference type="Proteomes" id="UP001374535">
    <property type="component" value="Chromosome 9"/>
</dbReference>
<gene>
    <name evidence="2" type="ORF">V8G54_029340</name>
</gene>
<organism evidence="2 3">
    <name type="scientific">Vigna mungo</name>
    <name type="common">Black gram</name>
    <name type="synonym">Phaseolus mungo</name>
    <dbReference type="NCBI Taxonomy" id="3915"/>
    <lineage>
        <taxon>Eukaryota</taxon>
        <taxon>Viridiplantae</taxon>
        <taxon>Streptophyta</taxon>
        <taxon>Embryophyta</taxon>
        <taxon>Tracheophyta</taxon>
        <taxon>Spermatophyta</taxon>
        <taxon>Magnoliopsida</taxon>
        <taxon>eudicotyledons</taxon>
        <taxon>Gunneridae</taxon>
        <taxon>Pentapetalae</taxon>
        <taxon>rosids</taxon>
        <taxon>fabids</taxon>
        <taxon>Fabales</taxon>
        <taxon>Fabaceae</taxon>
        <taxon>Papilionoideae</taxon>
        <taxon>50 kb inversion clade</taxon>
        <taxon>NPAAA clade</taxon>
        <taxon>indigoferoid/millettioid clade</taxon>
        <taxon>Phaseoleae</taxon>
        <taxon>Vigna</taxon>
    </lineage>
</organism>
<evidence type="ECO:0000313" key="2">
    <source>
        <dbReference type="EMBL" id="WVY97189.1"/>
    </source>
</evidence>
<reference evidence="2 3" key="1">
    <citation type="journal article" date="2023" name="Life. Sci Alliance">
        <title>Evolutionary insights into 3D genome organization and epigenetic landscape of Vigna mungo.</title>
        <authorList>
            <person name="Junaid A."/>
            <person name="Singh B."/>
            <person name="Bhatia S."/>
        </authorList>
    </citation>
    <scope>NUCLEOTIDE SEQUENCE [LARGE SCALE GENOMIC DNA]</scope>
    <source>
        <strain evidence="2">Urdbean</strain>
    </source>
</reference>
<name>A0AAQ3MUP4_VIGMU</name>
<dbReference type="AlphaFoldDB" id="A0AAQ3MUP4"/>
<evidence type="ECO:0000313" key="3">
    <source>
        <dbReference type="Proteomes" id="UP001374535"/>
    </source>
</evidence>
<dbReference type="EMBL" id="CP144692">
    <property type="protein sequence ID" value="WVY97189.1"/>
    <property type="molecule type" value="Genomic_DNA"/>
</dbReference>
<proteinExistence type="predicted"/>
<feature type="compositionally biased region" description="Basic residues" evidence="1">
    <location>
        <begin position="28"/>
        <end position="37"/>
    </location>
</feature>
<sequence length="132" mass="14501">MATQGGVCLCCTPPRLRTNHRATSFYQSRRRRRHHAPPKPPPVATSSPSLSLSLSFRARDEETLVGSRFFLIPMRPAVAGDLTPPSPNRSLLTAGFFAGHDAELLPPLPLSLNENLKRPRASLANGNTKFFL</sequence>
<keyword evidence="3" id="KW-1185">Reference proteome</keyword>